<evidence type="ECO:0000313" key="2">
    <source>
        <dbReference type="Proteomes" id="UP001152607"/>
    </source>
</evidence>
<dbReference type="EMBL" id="CAOQHR010000006">
    <property type="protein sequence ID" value="CAI6335730.1"/>
    <property type="molecule type" value="Genomic_DNA"/>
</dbReference>
<protein>
    <submittedName>
        <fullName evidence="1">Uncharacterized protein</fullName>
    </submittedName>
</protein>
<gene>
    <name evidence="1" type="ORF">PDIGIT_LOCUS8815</name>
</gene>
<reference evidence="1" key="1">
    <citation type="submission" date="2023-01" db="EMBL/GenBank/DDBJ databases">
        <authorList>
            <person name="Van Ghelder C."/>
            <person name="Rancurel C."/>
        </authorList>
    </citation>
    <scope>NUCLEOTIDE SEQUENCE</scope>
    <source>
        <strain evidence="1">CNCM I-4278</strain>
    </source>
</reference>
<organism evidence="1 2">
    <name type="scientific">Periconia digitata</name>
    <dbReference type="NCBI Taxonomy" id="1303443"/>
    <lineage>
        <taxon>Eukaryota</taxon>
        <taxon>Fungi</taxon>
        <taxon>Dikarya</taxon>
        <taxon>Ascomycota</taxon>
        <taxon>Pezizomycotina</taxon>
        <taxon>Dothideomycetes</taxon>
        <taxon>Pleosporomycetidae</taxon>
        <taxon>Pleosporales</taxon>
        <taxon>Massarineae</taxon>
        <taxon>Periconiaceae</taxon>
        <taxon>Periconia</taxon>
    </lineage>
</organism>
<sequence length="56" mass="6421">MARKRACRETLRHNSLVEMEDCVPRKEVPSAYILWFSPPSTIASATSRSTHTMHHP</sequence>
<name>A0A9W4UGX2_9PLEO</name>
<keyword evidence="2" id="KW-1185">Reference proteome</keyword>
<proteinExistence type="predicted"/>
<dbReference type="AlphaFoldDB" id="A0A9W4UGX2"/>
<dbReference type="Proteomes" id="UP001152607">
    <property type="component" value="Unassembled WGS sequence"/>
</dbReference>
<evidence type="ECO:0000313" key="1">
    <source>
        <dbReference type="EMBL" id="CAI6335730.1"/>
    </source>
</evidence>
<accession>A0A9W4UGX2</accession>
<comment type="caution">
    <text evidence="1">The sequence shown here is derived from an EMBL/GenBank/DDBJ whole genome shotgun (WGS) entry which is preliminary data.</text>
</comment>